<proteinExistence type="predicted"/>
<accession>A0A5P2B4X4</accession>
<evidence type="ECO:0000313" key="2">
    <source>
        <dbReference type="Proteomes" id="UP000323046"/>
    </source>
</evidence>
<protein>
    <submittedName>
        <fullName evidence="1">Uncharacterized protein</fullName>
    </submittedName>
</protein>
<keyword evidence="2" id="KW-1185">Reference proteome</keyword>
<organism evidence="1 2">
    <name type="scientific">Streptomyces venezuelae</name>
    <dbReference type="NCBI Taxonomy" id="54571"/>
    <lineage>
        <taxon>Bacteria</taxon>
        <taxon>Bacillati</taxon>
        <taxon>Actinomycetota</taxon>
        <taxon>Actinomycetes</taxon>
        <taxon>Kitasatosporales</taxon>
        <taxon>Streptomycetaceae</taxon>
        <taxon>Streptomyces</taxon>
    </lineage>
</organism>
<name>A0A5P2B4X4_STRVZ</name>
<dbReference type="Proteomes" id="UP000323046">
    <property type="component" value="Chromosome"/>
</dbReference>
<reference evidence="1 2" key="1">
    <citation type="submission" date="2018-05" db="EMBL/GenBank/DDBJ databases">
        <title>Streptomyces venezuelae.</title>
        <authorList>
            <person name="Kim W."/>
            <person name="Lee N."/>
            <person name="Cho B.-K."/>
        </authorList>
    </citation>
    <scope>NUCLEOTIDE SEQUENCE [LARGE SCALE GENOMIC DNA]</scope>
    <source>
        <strain evidence="1 2">ATCC 14583</strain>
    </source>
</reference>
<gene>
    <name evidence="1" type="ORF">DEJ47_03370</name>
</gene>
<dbReference type="EMBL" id="CP029193">
    <property type="protein sequence ID" value="QES25622.1"/>
    <property type="molecule type" value="Genomic_DNA"/>
</dbReference>
<dbReference type="PROSITE" id="PS51257">
    <property type="entry name" value="PROKAR_LIPOPROTEIN"/>
    <property type="match status" value="1"/>
</dbReference>
<dbReference type="AlphaFoldDB" id="A0A5P2B4X4"/>
<evidence type="ECO:0000313" key="1">
    <source>
        <dbReference type="EMBL" id="QES25622.1"/>
    </source>
</evidence>
<sequence>MACGAPRGTGALLALVSAACCGIVDFTGGLLSRRIHFTVVTFLGQFGGPLLAPGVALAATVPVDSVRAVDFAWAVPRWSSCCCRTRAGT</sequence>